<proteinExistence type="predicted"/>
<protein>
    <submittedName>
        <fullName evidence="2">Uncharacterized protein</fullName>
    </submittedName>
</protein>
<feature type="compositionally biased region" description="Basic and acidic residues" evidence="1">
    <location>
        <begin position="114"/>
        <end position="132"/>
    </location>
</feature>
<evidence type="ECO:0000313" key="2">
    <source>
        <dbReference type="EMBL" id="MDQ0683226.1"/>
    </source>
</evidence>
<dbReference type="EMBL" id="JAUSYA010000001">
    <property type="protein sequence ID" value="MDQ0683226.1"/>
    <property type="molecule type" value="Genomic_DNA"/>
</dbReference>
<reference evidence="2 3" key="1">
    <citation type="submission" date="2023-07" db="EMBL/GenBank/DDBJ databases">
        <title>Comparative genomics of wheat-associated soil bacteria to identify genetic determinants of phenazine resistance.</title>
        <authorList>
            <person name="Mouncey N."/>
        </authorList>
    </citation>
    <scope>NUCLEOTIDE SEQUENCE [LARGE SCALE GENOMIC DNA]</scope>
    <source>
        <strain evidence="2 3">W4I19-2</strain>
    </source>
</reference>
<comment type="caution">
    <text evidence="2">The sequence shown here is derived from an EMBL/GenBank/DDBJ whole genome shotgun (WGS) entry which is preliminary data.</text>
</comment>
<evidence type="ECO:0000313" key="3">
    <source>
        <dbReference type="Proteomes" id="UP001243364"/>
    </source>
</evidence>
<gene>
    <name evidence="2" type="ORF">QFZ56_002189</name>
</gene>
<name>A0ABU0PXU2_STRAH</name>
<feature type="region of interest" description="Disordered" evidence="1">
    <location>
        <begin position="96"/>
        <end position="165"/>
    </location>
</feature>
<sequence length="165" mass="18076">MARSLDGLVLAPVADQAPGQVGLRTRFAYHERDGAVWAEYAGGDVVRGRLVGTREGDRLDFRYVQLGHDGTTSSGHCVSTVLELPDGRLRLDETWEWESQPGHGTSVVEQIPDDTPHESLDETPDESLHEIPDGTPDDIPGEGEESAREAQRAPHDVEQVTEQRG</sequence>
<organism evidence="2 3">
    <name type="scientific">Streptomyces achromogenes</name>
    <dbReference type="NCBI Taxonomy" id="67255"/>
    <lineage>
        <taxon>Bacteria</taxon>
        <taxon>Bacillati</taxon>
        <taxon>Actinomycetota</taxon>
        <taxon>Actinomycetes</taxon>
        <taxon>Kitasatosporales</taxon>
        <taxon>Streptomycetaceae</taxon>
        <taxon>Streptomyces</taxon>
    </lineage>
</organism>
<evidence type="ECO:0000256" key="1">
    <source>
        <dbReference type="SAM" id="MobiDB-lite"/>
    </source>
</evidence>
<feature type="compositionally biased region" description="Basic and acidic residues" evidence="1">
    <location>
        <begin position="145"/>
        <end position="165"/>
    </location>
</feature>
<keyword evidence="3" id="KW-1185">Reference proteome</keyword>
<feature type="compositionally biased region" description="Acidic residues" evidence="1">
    <location>
        <begin position="135"/>
        <end position="144"/>
    </location>
</feature>
<accession>A0ABU0PXU2</accession>
<dbReference type="Proteomes" id="UP001243364">
    <property type="component" value="Unassembled WGS sequence"/>
</dbReference>
<dbReference type="Pfam" id="PF26421">
    <property type="entry name" value="Avidin_like"/>
    <property type="match status" value="1"/>
</dbReference>
<dbReference type="InterPro" id="IPR058595">
    <property type="entry name" value="Avidin-like"/>
</dbReference>